<accession>A0A9D9DC76</accession>
<evidence type="ECO:0000313" key="1">
    <source>
        <dbReference type="EMBL" id="MBO8425042.1"/>
    </source>
</evidence>
<reference evidence="1" key="1">
    <citation type="submission" date="2020-10" db="EMBL/GenBank/DDBJ databases">
        <authorList>
            <person name="Gilroy R."/>
        </authorList>
    </citation>
    <scope>NUCLEOTIDE SEQUENCE</scope>
    <source>
        <strain evidence="1">8207</strain>
    </source>
</reference>
<sequence length="69" mass="8137">MTLGQEIEQIRRECNIPDYIVYDIFETDERGYREIINGHHRPSVYELIMFISTTCRPLDSLFRGRSGGK</sequence>
<proteinExistence type="predicted"/>
<dbReference type="AlphaFoldDB" id="A0A9D9DC76"/>
<dbReference type="EMBL" id="JADINC010000018">
    <property type="protein sequence ID" value="MBO8425042.1"/>
    <property type="molecule type" value="Genomic_DNA"/>
</dbReference>
<organism evidence="1 2">
    <name type="scientific">Candidatus Enterousia avistercoris</name>
    <dbReference type="NCBI Taxonomy" id="2840788"/>
    <lineage>
        <taxon>Bacteria</taxon>
        <taxon>Pseudomonadati</taxon>
        <taxon>Pseudomonadota</taxon>
        <taxon>Alphaproteobacteria</taxon>
        <taxon>Candidatus Enterousia</taxon>
    </lineage>
</organism>
<reference evidence="1" key="2">
    <citation type="journal article" date="2021" name="PeerJ">
        <title>Extensive microbial diversity within the chicken gut microbiome revealed by metagenomics and culture.</title>
        <authorList>
            <person name="Gilroy R."/>
            <person name="Ravi A."/>
            <person name="Getino M."/>
            <person name="Pursley I."/>
            <person name="Horton D.L."/>
            <person name="Alikhan N.F."/>
            <person name="Baker D."/>
            <person name="Gharbi K."/>
            <person name="Hall N."/>
            <person name="Watson M."/>
            <person name="Adriaenssens E.M."/>
            <person name="Foster-Nyarko E."/>
            <person name="Jarju S."/>
            <person name="Secka A."/>
            <person name="Antonio M."/>
            <person name="Oren A."/>
            <person name="Chaudhuri R.R."/>
            <person name="La Ragione R."/>
            <person name="Hildebrand F."/>
            <person name="Pallen M.J."/>
        </authorList>
    </citation>
    <scope>NUCLEOTIDE SEQUENCE</scope>
    <source>
        <strain evidence="1">8207</strain>
    </source>
</reference>
<gene>
    <name evidence="1" type="ORF">IAC69_01020</name>
</gene>
<evidence type="ECO:0000313" key="2">
    <source>
        <dbReference type="Proteomes" id="UP000823630"/>
    </source>
</evidence>
<protein>
    <submittedName>
        <fullName evidence="1">Uncharacterized protein</fullName>
    </submittedName>
</protein>
<dbReference type="Proteomes" id="UP000823630">
    <property type="component" value="Unassembled WGS sequence"/>
</dbReference>
<name>A0A9D9DC76_9PROT</name>
<comment type="caution">
    <text evidence="1">The sequence shown here is derived from an EMBL/GenBank/DDBJ whole genome shotgun (WGS) entry which is preliminary data.</text>
</comment>